<protein>
    <recommendedName>
        <fullName evidence="6 10">Riboflavin synthase</fullName>
        <ecNumber evidence="5 10">2.5.1.9</ecNumber>
    </recommendedName>
</protein>
<dbReference type="PIRSF" id="PIRSF000498">
    <property type="entry name" value="Riboflavin_syn_A"/>
    <property type="match status" value="1"/>
</dbReference>
<gene>
    <name evidence="13" type="ORF">CJ255_21250</name>
</gene>
<dbReference type="Proteomes" id="UP000220527">
    <property type="component" value="Unassembled WGS sequence"/>
</dbReference>
<evidence type="ECO:0000256" key="10">
    <source>
        <dbReference type="NCBIfam" id="TIGR00187"/>
    </source>
</evidence>
<comment type="function">
    <text evidence="2">Catalyzes the dismutation of two molecules of 6,7-dimethyl-8-ribityllumazine, resulting in the formation of riboflavin and 5-amino-6-(D-ribitylamino)uracil.</text>
</comment>
<feature type="repeat" description="Lumazine-binding" evidence="11">
    <location>
        <begin position="98"/>
        <end position="194"/>
    </location>
</feature>
<evidence type="ECO:0000256" key="1">
    <source>
        <dbReference type="ARBA" id="ARBA00000968"/>
    </source>
</evidence>
<proteinExistence type="predicted"/>
<comment type="catalytic activity">
    <reaction evidence="1">
        <text>2 6,7-dimethyl-8-(1-D-ribityl)lumazine + H(+) = 5-amino-6-(D-ribitylamino)uracil + riboflavin</text>
        <dbReference type="Rhea" id="RHEA:20772"/>
        <dbReference type="ChEBI" id="CHEBI:15378"/>
        <dbReference type="ChEBI" id="CHEBI:15934"/>
        <dbReference type="ChEBI" id="CHEBI:57986"/>
        <dbReference type="ChEBI" id="CHEBI:58201"/>
        <dbReference type="EC" id="2.5.1.9"/>
    </reaction>
</comment>
<keyword evidence="8" id="KW-0808">Transferase</keyword>
<dbReference type="InterPro" id="IPR026017">
    <property type="entry name" value="Lumazine-bd_dom"/>
</dbReference>
<dbReference type="PANTHER" id="PTHR21098">
    <property type="entry name" value="RIBOFLAVIN SYNTHASE ALPHA CHAIN"/>
    <property type="match status" value="1"/>
</dbReference>
<evidence type="ECO:0000256" key="9">
    <source>
        <dbReference type="ARBA" id="ARBA00022737"/>
    </source>
</evidence>
<feature type="repeat" description="Lumazine-binding" evidence="11">
    <location>
        <begin position="1"/>
        <end position="97"/>
    </location>
</feature>
<dbReference type="SUPFAM" id="SSF63380">
    <property type="entry name" value="Riboflavin synthase domain-like"/>
    <property type="match status" value="2"/>
</dbReference>
<reference evidence="14" key="1">
    <citation type="submission" date="2017-08" db="EMBL/GenBank/DDBJ databases">
        <authorList>
            <person name="Grouzdev D.S."/>
            <person name="Gaisin V.A."/>
            <person name="Rysina M.S."/>
            <person name="Gorlenko V.M."/>
        </authorList>
    </citation>
    <scope>NUCLEOTIDE SEQUENCE [LARGE SCALE GENOMIC DNA]</scope>
    <source>
        <strain evidence="14">Kir15-3F</strain>
    </source>
</reference>
<dbReference type="PANTHER" id="PTHR21098:SF0">
    <property type="entry name" value="RIBOFLAVIN SYNTHASE"/>
    <property type="match status" value="1"/>
</dbReference>
<dbReference type="EMBL" id="NQWI01000206">
    <property type="protein sequence ID" value="PDW00004.1"/>
    <property type="molecule type" value="Genomic_DNA"/>
</dbReference>
<comment type="caution">
    <text evidence="13">The sequence shown here is derived from an EMBL/GenBank/DDBJ whole genome shotgun (WGS) entry which is preliminary data.</text>
</comment>
<evidence type="ECO:0000259" key="12">
    <source>
        <dbReference type="PROSITE" id="PS51177"/>
    </source>
</evidence>
<evidence type="ECO:0000313" key="13">
    <source>
        <dbReference type="EMBL" id="PDW00004.1"/>
    </source>
</evidence>
<dbReference type="InterPro" id="IPR017938">
    <property type="entry name" value="Riboflavin_synthase-like_b-brl"/>
</dbReference>
<evidence type="ECO:0000313" key="14">
    <source>
        <dbReference type="Proteomes" id="UP000220527"/>
    </source>
</evidence>
<evidence type="ECO:0000256" key="3">
    <source>
        <dbReference type="ARBA" id="ARBA00004887"/>
    </source>
</evidence>
<evidence type="ECO:0000256" key="2">
    <source>
        <dbReference type="ARBA" id="ARBA00002803"/>
    </source>
</evidence>
<name>A0A2A6RDN7_9CHLR</name>
<dbReference type="RefSeq" id="WP_097646079.1">
    <property type="nucleotide sequence ID" value="NZ_NQWI01000206.1"/>
</dbReference>
<dbReference type="InterPro" id="IPR001783">
    <property type="entry name" value="Lumazine-bd"/>
</dbReference>
<dbReference type="FunFam" id="2.40.30.20:FF:000003">
    <property type="entry name" value="Riboflavin synthase, alpha subunit"/>
    <property type="match status" value="1"/>
</dbReference>
<evidence type="ECO:0000256" key="11">
    <source>
        <dbReference type="PROSITE-ProRule" id="PRU00524"/>
    </source>
</evidence>
<keyword evidence="14" id="KW-1185">Reference proteome</keyword>
<keyword evidence="7" id="KW-0686">Riboflavin biosynthesis</keyword>
<dbReference type="GO" id="GO:0009231">
    <property type="term" value="P:riboflavin biosynthetic process"/>
    <property type="evidence" value="ECO:0007669"/>
    <property type="project" value="UniProtKB-KW"/>
</dbReference>
<dbReference type="NCBIfam" id="TIGR00187">
    <property type="entry name" value="ribE"/>
    <property type="match status" value="1"/>
</dbReference>
<dbReference type="Pfam" id="PF00677">
    <property type="entry name" value="Lum_binding"/>
    <property type="match status" value="2"/>
</dbReference>
<dbReference type="EC" id="2.5.1.9" evidence="5 10"/>
<dbReference type="CDD" id="cd00402">
    <property type="entry name" value="Riboflavin_synthase_like"/>
    <property type="match status" value="1"/>
</dbReference>
<feature type="domain" description="Lumazine-binding" evidence="12">
    <location>
        <begin position="1"/>
        <end position="97"/>
    </location>
</feature>
<dbReference type="Gene3D" id="2.40.30.20">
    <property type="match status" value="2"/>
</dbReference>
<keyword evidence="9" id="KW-0677">Repeat</keyword>
<feature type="domain" description="Lumazine-binding" evidence="12">
    <location>
        <begin position="98"/>
        <end position="194"/>
    </location>
</feature>
<organism evidence="13 14">
    <name type="scientific">Candidatus Viridilinea mediisalina</name>
    <dbReference type="NCBI Taxonomy" id="2024553"/>
    <lineage>
        <taxon>Bacteria</taxon>
        <taxon>Bacillati</taxon>
        <taxon>Chloroflexota</taxon>
        <taxon>Chloroflexia</taxon>
        <taxon>Chloroflexales</taxon>
        <taxon>Chloroflexineae</taxon>
        <taxon>Oscillochloridaceae</taxon>
        <taxon>Candidatus Viridilinea</taxon>
    </lineage>
</organism>
<comment type="pathway">
    <text evidence="3">Cofactor biosynthesis; riboflavin biosynthesis; riboflavin from 2-hydroxy-3-oxobutyl phosphate and 5-amino-6-(D-ribitylamino)uracil: step 2/2.</text>
</comment>
<dbReference type="NCBIfam" id="NF009566">
    <property type="entry name" value="PRK13020.1"/>
    <property type="match status" value="1"/>
</dbReference>
<evidence type="ECO:0000256" key="8">
    <source>
        <dbReference type="ARBA" id="ARBA00022679"/>
    </source>
</evidence>
<evidence type="ECO:0000256" key="6">
    <source>
        <dbReference type="ARBA" id="ARBA00013950"/>
    </source>
</evidence>
<evidence type="ECO:0000256" key="5">
    <source>
        <dbReference type="ARBA" id="ARBA00012827"/>
    </source>
</evidence>
<comment type="subunit">
    <text evidence="4">Homotrimer.</text>
</comment>
<dbReference type="OrthoDB" id="9788537at2"/>
<evidence type="ECO:0000256" key="7">
    <source>
        <dbReference type="ARBA" id="ARBA00022619"/>
    </source>
</evidence>
<dbReference type="NCBIfam" id="NF006767">
    <property type="entry name" value="PRK09289.1"/>
    <property type="match status" value="1"/>
</dbReference>
<dbReference type="InterPro" id="IPR023366">
    <property type="entry name" value="ATP_synth_asu-like_sf"/>
</dbReference>
<dbReference type="FunFam" id="2.40.30.20:FF:000004">
    <property type="entry name" value="Riboflavin synthase, alpha subunit"/>
    <property type="match status" value="1"/>
</dbReference>
<dbReference type="AlphaFoldDB" id="A0A2A6RDN7"/>
<dbReference type="PROSITE" id="PS51177">
    <property type="entry name" value="LUMAZINE_BIND"/>
    <property type="match status" value="2"/>
</dbReference>
<evidence type="ECO:0000256" key="4">
    <source>
        <dbReference type="ARBA" id="ARBA00011233"/>
    </source>
</evidence>
<dbReference type="GO" id="GO:0004746">
    <property type="term" value="F:riboflavin synthase activity"/>
    <property type="evidence" value="ECO:0007669"/>
    <property type="project" value="UniProtKB-UniRule"/>
</dbReference>
<sequence>MFTGIVEEMGRVLALTSDQERDNGMTVASRIAREGAKLGDSIAINGTCLTVTELDETSFTVGLSPETLRRTNLGQLAVGSLVNLERSLSFGGRMGGHYVQGHVDGVGHIVAVVPEGDSKRIQICPPAALMRYIVEKGFIAVDGVSMTVAEVDETSFTLAMIAYTQTAVIMGQQTVGAMVNLEVDIMAKYVERLIQAYR</sequence>
<accession>A0A2A6RDN7</accession>